<dbReference type="GO" id="GO:0016829">
    <property type="term" value="F:lyase activity"/>
    <property type="evidence" value="ECO:0007669"/>
    <property type="project" value="UniProtKB-KW"/>
</dbReference>
<comment type="similarity">
    <text evidence="1">Belongs to the scytalone dehydratase family.</text>
</comment>
<dbReference type="InterPro" id="IPR032710">
    <property type="entry name" value="NTF2-like_dom_sf"/>
</dbReference>
<dbReference type="SUPFAM" id="SSF54427">
    <property type="entry name" value="NTF2-like"/>
    <property type="match status" value="1"/>
</dbReference>
<evidence type="ECO:0000256" key="2">
    <source>
        <dbReference type="ARBA" id="ARBA00023239"/>
    </source>
</evidence>
<keyword evidence="5" id="KW-1185">Reference proteome</keyword>
<dbReference type="AlphaFoldDB" id="A0A8H4RS51"/>
<keyword evidence="2" id="KW-0456">Lyase</keyword>
<feature type="domain" description="Scytalone dehydratase-like" evidence="3">
    <location>
        <begin position="8"/>
        <end position="160"/>
    </location>
</feature>
<evidence type="ECO:0000313" key="4">
    <source>
        <dbReference type="EMBL" id="KAF4633954.1"/>
    </source>
</evidence>
<dbReference type="InterPro" id="IPR049884">
    <property type="entry name" value="Scytalone_dh"/>
</dbReference>
<proteinExistence type="inferred from homology"/>
<dbReference type="OrthoDB" id="5281072at2759"/>
<dbReference type="EMBL" id="JAAMPI010000219">
    <property type="protein sequence ID" value="KAF4633954.1"/>
    <property type="molecule type" value="Genomic_DNA"/>
</dbReference>
<organism evidence="4 5">
    <name type="scientific">Cudoniella acicularis</name>
    <dbReference type="NCBI Taxonomy" id="354080"/>
    <lineage>
        <taxon>Eukaryota</taxon>
        <taxon>Fungi</taxon>
        <taxon>Dikarya</taxon>
        <taxon>Ascomycota</taxon>
        <taxon>Pezizomycotina</taxon>
        <taxon>Leotiomycetes</taxon>
        <taxon>Helotiales</taxon>
        <taxon>Tricladiaceae</taxon>
        <taxon>Cudoniella</taxon>
    </lineage>
</organism>
<accession>A0A8H4RS51</accession>
<name>A0A8H4RS51_9HELO</name>
<dbReference type="Pfam" id="PF02982">
    <property type="entry name" value="Scytalone_dh"/>
    <property type="match status" value="1"/>
</dbReference>
<sequence>MALTGKPTFEEWLACTELDFEWGESYDSKDWTRLLAILAPTLSIDYAKVNNVFDDLSASAFITMMSNPKFLGNPLIDSQHLFGAGAKWVKESDNEISAHHQSRAAHVRWTDDTKKEVAARGHGHGSVLIKYRKVEGVWKWAGIKTFVRWNEHDWDKVFEDLDGKGHERK</sequence>
<evidence type="ECO:0000313" key="5">
    <source>
        <dbReference type="Proteomes" id="UP000566819"/>
    </source>
</evidence>
<dbReference type="Gene3D" id="3.10.450.50">
    <property type="match status" value="1"/>
</dbReference>
<comment type="caution">
    <text evidence="4">The sequence shown here is derived from an EMBL/GenBank/DDBJ whole genome shotgun (WGS) entry which is preliminary data.</text>
</comment>
<protein>
    <recommendedName>
        <fullName evidence="3">Scytalone dehydratase-like domain-containing protein</fullName>
    </recommendedName>
</protein>
<evidence type="ECO:0000259" key="3">
    <source>
        <dbReference type="Pfam" id="PF02982"/>
    </source>
</evidence>
<reference evidence="4 5" key="1">
    <citation type="submission" date="2020-03" db="EMBL/GenBank/DDBJ databases">
        <title>Draft Genome Sequence of Cudoniella acicularis.</title>
        <authorList>
            <person name="Buettner E."/>
            <person name="Kellner H."/>
        </authorList>
    </citation>
    <scope>NUCLEOTIDE SEQUENCE [LARGE SCALE GENOMIC DNA]</scope>
    <source>
        <strain evidence="4 5">DSM 108380</strain>
    </source>
</reference>
<dbReference type="Proteomes" id="UP000566819">
    <property type="component" value="Unassembled WGS sequence"/>
</dbReference>
<evidence type="ECO:0000256" key="1">
    <source>
        <dbReference type="ARBA" id="ARBA00008584"/>
    </source>
</evidence>
<gene>
    <name evidence="4" type="ORF">G7Y89_g4158</name>
</gene>